<dbReference type="GO" id="GO:0044283">
    <property type="term" value="P:small molecule biosynthetic process"/>
    <property type="evidence" value="ECO:0007669"/>
    <property type="project" value="UniProtKB-ARBA"/>
</dbReference>
<dbReference type="FunFam" id="2.60.120.330:FF:000030">
    <property type="entry name" value="Thymine dioxygenase"/>
    <property type="match status" value="1"/>
</dbReference>
<feature type="domain" description="Fe2OG dioxygenase" evidence="3">
    <location>
        <begin position="180"/>
        <end position="297"/>
    </location>
</feature>
<dbReference type="PANTHER" id="PTHR47990">
    <property type="entry name" value="2-OXOGLUTARATE (2OG) AND FE(II)-DEPENDENT OXYGENASE SUPERFAMILY PROTEIN-RELATED"/>
    <property type="match status" value="1"/>
</dbReference>
<reference evidence="5" key="1">
    <citation type="submission" date="2017-02" db="EMBL/GenBank/DDBJ databases">
        <authorList>
            <person name="Tafer H."/>
            <person name="Lopandic K."/>
        </authorList>
    </citation>
    <scope>NUCLEOTIDE SEQUENCE [LARGE SCALE GENOMIC DNA]</scope>
    <source>
        <strain evidence="5">CBS 366.77</strain>
    </source>
</reference>
<protein>
    <submittedName>
        <fullName evidence="4">2OG-FeII oxygenase superfamily</fullName>
    </submittedName>
</protein>
<keyword evidence="2" id="KW-0408">Iron</keyword>
<dbReference type="Gene3D" id="2.60.120.330">
    <property type="entry name" value="B-lactam Antibiotic, Isopenicillin N Synthase, Chain"/>
    <property type="match status" value="1"/>
</dbReference>
<evidence type="ECO:0000313" key="5">
    <source>
        <dbReference type="Proteomes" id="UP000266188"/>
    </source>
</evidence>
<evidence type="ECO:0000259" key="3">
    <source>
        <dbReference type="PROSITE" id="PS51471"/>
    </source>
</evidence>
<keyword evidence="5" id="KW-1185">Reference proteome</keyword>
<comment type="similarity">
    <text evidence="1 2">Belongs to the iron/ascorbate-dependent oxidoreductase family.</text>
</comment>
<dbReference type="InterPro" id="IPR044861">
    <property type="entry name" value="IPNS-like_FE2OG_OXY"/>
</dbReference>
<evidence type="ECO:0000256" key="1">
    <source>
        <dbReference type="ARBA" id="ARBA00008056"/>
    </source>
</evidence>
<dbReference type="GO" id="GO:0016491">
    <property type="term" value="F:oxidoreductase activity"/>
    <property type="evidence" value="ECO:0007669"/>
    <property type="project" value="UniProtKB-KW"/>
</dbReference>
<comment type="caution">
    <text evidence="4">The sequence shown here is derived from an EMBL/GenBank/DDBJ whole genome shotgun (WGS) entry which is preliminary data.</text>
</comment>
<dbReference type="PRINTS" id="PR00682">
    <property type="entry name" value="IPNSYNTHASE"/>
</dbReference>
<keyword evidence="2" id="KW-0560">Oxidoreductase</keyword>
<dbReference type="SUPFAM" id="SSF51197">
    <property type="entry name" value="Clavaminate synthase-like"/>
    <property type="match status" value="1"/>
</dbReference>
<proteinExistence type="inferred from homology"/>
<dbReference type="InterPro" id="IPR005123">
    <property type="entry name" value="Oxoglu/Fe-dep_dioxygenase_dom"/>
</dbReference>
<sequence>MKIPLVDFSPWNQADDKSGRKKVAQEIVDACKKVGFVYIINHPVSESTLDEAFDWSRRFFELPMEEKSKAPHPEGWAVHRGYSCPGLEKVSQAVSGGDDENVVKQLRQIPDFKESYDIGSDEDRLQPNQWIPEESLPGFRAFMTRFYWDCFGAGKEILNALAVGLDLEDEDYLVKKHSGHNNQLRLLHYPPIPAEELEKERAARCPAHTDWSSMTMLFQDDCGGLEVEDVARPGTFVPAKPVKNAIVMNIGDLLQRWSNDHLKSTYHRVTLPPLSDRYEGASCMTRKRFSIPYFLSPDPDTLIECIPSCMGENEPAKYEPITQADYNRMRASVQY</sequence>
<keyword evidence="2" id="KW-0479">Metal-binding</keyword>
<name>A0A3A2ZM34_9EURO</name>
<dbReference type="OrthoDB" id="288590at2759"/>
<dbReference type="Proteomes" id="UP000266188">
    <property type="component" value="Unassembled WGS sequence"/>
</dbReference>
<dbReference type="PROSITE" id="PS51471">
    <property type="entry name" value="FE2OG_OXY"/>
    <property type="match status" value="1"/>
</dbReference>
<dbReference type="InterPro" id="IPR027443">
    <property type="entry name" value="IPNS-like_sf"/>
</dbReference>
<dbReference type="InterPro" id="IPR050231">
    <property type="entry name" value="Iron_ascorbate_oxido_reductase"/>
</dbReference>
<dbReference type="InterPro" id="IPR026992">
    <property type="entry name" value="DIOX_N"/>
</dbReference>
<dbReference type="STRING" id="2070753.A0A3A2ZM34"/>
<dbReference type="GO" id="GO:0046872">
    <property type="term" value="F:metal ion binding"/>
    <property type="evidence" value="ECO:0007669"/>
    <property type="project" value="UniProtKB-KW"/>
</dbReference>
<accession>A0A3A2ZM34</accession>
<gene>
    <name evidence="4" type="ORF">PHISCL_03459</name>
</gene>
<evidence type="ECO:0000256" key="2">
    <source>
        <dbReference type="RuleBase" id="RU003682"/>
    </source>
</evidence>
<dbReference type="EMBL" id="MVGC01000090">
    <property type="protein sequence ID" value="RJE24192.1"/>
    <property type="molecule type" value="Genomic_DNA"/>
</dbReference>
<organism evidence="4 5">
    <name type="scientific">Aspergillus sclerotialis</name>
    <dbReference type="NCBI Taxonomy" id="2070753"/>
    <lineage>
        <taxon>Eukaryota</taxon>
        <taxon>Fungi</taxon>
        <taxon>Dikarya</taxon>
        <taxon>Ascomycota</taxon>
        <taxon>Pezizomycotina</taxon>
        <taxon>Eurotiomycetes</taxon>
        <taxon>Eurotiomycetidae</taxon>
        <taxon>Eurotiales</taxon>
        <taxon>Aspergillaceae</taxon>
        <taxon>Aspergillus</taxon>
        <taxon>Aspergillus subgen. Polypaecilum</taxon>
    </lineage>
</organism>
<dbReference type="Pfam" id="PF03171">
    <property type="entry name" value="2OG-FeII_Oxy"/>
    <property type="match status" value="1"/>
</dbReference>
<dbReference type="AlphaFoldDB" id="A0A3A2ZM34"/>
<dbReference type="Pfam" id="PF14226">
    <property type="entry name" value="DIOX_N"/>
    <property type="match status" value="1"/>
</dbReference>
<evidence type="ECO:0000313" key="4">
    <source>
        <dbReference type="EMBL" id="RJE24192.1"/>
    </source>
</evidence>